<comment type="caution">
    <text evidence="2">The sequence shown here is derived from an EMBL/GenBank/DDBJ whole genome shotgun (WGS) entry which is preliminary data.</text>
</comment>
<sequence length="220" mass="23682">MSFAFSDRIADKAEDLGHAVVQIPEHDLIGAAGIVLRVGVGLWDLLERELDNSSTVSESLQNGIHKVVTRTPNASVFVILDGHSAAMKDTKFPLLPSPRQLIDGVKNGAFFQPVPGNVSEAIRAAEFGKVFEKGKARSVISSSANYHFSLPSGAHASQFIRLADSFSEMGMVDRVAYWLALEMQTQIVKPVQGTLPVEADDDETSKKISSAGEGKPHALI</sequence>
<gene>
    <name evidence="2" type="ORF">Q9L58_010984</name>
</gene>
<name>A0ABR3G2I7_9PEZI</name>
<protein>
    <submittedName>
        <fullName evidence="2">Uncharacterized protein</fullName>
    </submittedName>
</protein>
<reference evidence="2 3" key="1">
    <citation type="submission" date="2024-02" db="EMBL/GenBank/DDBJ databases">
        <title>Discinaceae phylogenomics.</title>
        <authorList>
            <person name="Dirks A.C."/>
            <person name="James T.Y."/>
        </authorList>
    </citation>
    <scope>NUCLEOTIDE SEQUENCE [LARGE SCALE GENOMIC DNA]</scope>
    <source>
        <strain evidence="2 3">ACD0624</strain>
    </source>
</reference>
<feature type="region of interest" description="Disordered" evidence="1">
    <location>
        <begin position="196"/>
        <end position="220"/>
    </location>
</feature>
<dbReference type="Proteomes" id="UP001447188">
    <property type="component" value="Unassembled WGS sequence"/>
</dbReference>
<evidence type="ECO:0000256" key="1">
    <source>
        <dbReference type="SAM" id="MobiDB-lite"/>
    </source>
</evidence>
<proteinExistence type="predicted"/>
<evidence type="ECO:0000313" key="2">
    <source>
        <dbReference type="EMBL" id="KAL0630170.1"/>
    </source>
</evidence>
<keyword evidence="3" id="KW-1185">Reference proteome</keyword>
<organism evidence="2 3">
    <name type="scientific">Discina gigas</name>
    <dbReference type="NCBI Taxonomy" id="1032678"/>
    <lineage>
        <taxon>Eukaryota</taxon>
        <taxon>Fungi</taxon>
        <taxon>Dikarya</taxon>
        <taxon>Ascomycota</taxon>
        <taxon>Pezizomycotina</taxon>
        <taxon>Pezizomycetes</taxon>
        <taxon>Pezizales</taxon>
        <taxon>Discinaceae</taxon>
        <taxon>Discina</taxon>
    </lineage>
</organism>
<evidence type="ECO:0000313" key="3">
    <source>
        <dbReference type="Proteomes" id="UP001447188"/>
    </source>
</evidence>
<feature type="non-terminal residue" evidence="2">
    <location>
        <position position="220"/>
    </location>
</feature>
<dbReference type="EMBL" id="JBBBZM010001033">
    <property type="protein sequence ID" value="KAL0630170.1"/>
    <property type="molecule type" value="Genomic_DNA"/>
</dbReference>
<accession>A0ABR3G2I7</accession>